<evidence type="ECO:0000256" key="1">
    <source>
        <dbReference type="SAM" id="MobiDB-lite"/>
    </source>
</evidence>
<dbReference type="EMBL" id="JAEQNA010000002">
    <property type="protein sequence ID" value="MBL0420517.1"/>
    <property type="molecule type" value="Genomic_DNA"/>
</dbReference>
<comment type="caution">
    <text evidence="2">The sequence shown here is derived from an EMBL/GenBank/DDBJ whole genome shotgun (WGS) entry which is preliminary data.</text>
</comment>
<reference evidence="2" key="1">
    <citation type="submission" date="2021-01" db="EMBL/GenBank/DDBJ databases">
        <title>Ramlibacter sp. strain AW1 16S ribosomal RNA gene Genome sequencing and assembly.</title>
        <authorList>
            <person name="Kang M."/>
        </authorList>
    </citation>
    <scope>NUCLEOTIDE SEQUENCE</scope>
    <source>
        <strain evidence="2">AW1</strain>
    </source>
</reference>
<name>A0A937D4P0_9BURK</name>
<evidence type="ECO:0000313" key="3">
    <source>
        <dbReference type="Proteomes" id="UP000613011"/>
    </source>
</evidence>
<accession>A0A937D4P0</accession>
<dbReference type="Proteomes" id="UP000613011">
    <property type="component" value="Unassembled WGS sequence"/>
</dbReference>
<keyword evidence="2" id="KW-0176">Collagen</keyword>
<gene>
    <name evidence="2" type="ORF">JI739_09205</name>
</gene>
<feature type="region of interest" description="Disordered" evidence="1">
    <location>
        <begin position="129"/>
        <end position="170"/>
    </location>
</feature>
<dbReference type="AlphaFoldDB" id="A0A937D4P0"/>
<proteinExistence type="predicted"/>
<dbReference type="RefSeq" id="WP_201683589.1">
    <property type="nucleotide sequence ID" value="NZ_JAEQNA010000002.1"/>
</dbReference>
<evidence type="ECO:0000313" key="2">
    <source>
        <dbReference type="EMBL" id="MBL0420517.1"/>
    </source>
</evidence>
<sequence>MSDSNSPLDLISSSQASKEIVANALFDSMSANALFGRRASTTAGLTWGYYGGKFQKPDGTIIAVANGTVALTPNATNYLYVDSTGAVQKATSAPTGWPGPLADDAIALYEIVTGPGSAISYTDWRAPLRGPIGPEGPAGADGADGAPGTPGADGAPGTPGAAGADGAGLPTGGTTGQVLVKLSATDHDTGWADQIHIASAFHPGEPEDSAIVLYVPVAVAVTFPDDFAGSYAVAKVAATASTVFDVKANGSSVGSITFAATGSSGTFTTTGGAVSLTAGQTLEIVAPATADATLADIGFALKAAR</sequence>
<dbReference type="Gene3D" id="2.60.120.260">
    <property type="entry name" value="Galactose-binding domain-like"/>
    <property type="match status" value="1"/>
</dbReference>
<feature type="compositionally biased region" description="Low complexity" evidence="1">
    <location>
        <begin position="130"/>
        <end position="162"/>
    </location>
</feature>
<organism evidence="2 3">
    <name type="scientific">Ramlibacter aurantiacus</name>
    <dbReference type="NCBI Taxonomy" id="2801330"/>
    <lineage>
        <taxon>Bacteria</taxon>
        <taxon>Pseudomonadati</taxon>
        <taxon>Pseudomonadota</taxon>
        <taxon>Betaproteobacteria</taxon>
        <taxon>Burkholderiales</taxon>
        <taxon>Comamonadaceae</taxon>
        <taxon>Ramlibacter</taxon>
    </lineage>
</organism>
<keyword evidence="3" id="KW-1185">Reference proteome</keyword>
<protein>
    <submittedName>
        <fullName evidence="2">Collagen-like protein</fullName>
    </submittedName>
</protein>